<evidence type="ECO:0000256" key="1">
    <source>
        <dbReference type="SAM" id="Phobius"/>
    </source>
</evidence>
<evidence type="ECO:0000313" key="2">
    <source>
        <dbReference type="EMBL" id="VEU40862.1"/>
    </source>
</evidence>
<keyword evidence="3" id="KW-1185">Reference proteome</keyword>
<proteinExistence type="predicted"/>
<keyword evidence="1" id="KW-0472">Membrane</keyword>
<dbReference type="EMBL" id="CAACVS010000313">
    <property type="protein sequence ID" value="VEU40862.1"/>
    <property type="molecule type" value="Genomic_DNA"/>
</dbReference>
<feature type="transmembrane region" description="Helical" evidence="1">
    <location>
        <begin position="504"/>
        <end position="522"/>
    </location>
</feature>
<name>A0A448ZFP3_9STRA</name>
<feature type="transmembrane region" description="Helical" evidence="1">
    <location>
        <begin position="529"/>
        <end position="550"/>
    </location>
</feature>
<reference evidence="2 3" key="1">
    <citation type="submission" date="2019-01" db="EMBL/GenBank/DDBJ databases">
        <authorList>
            <person name="Ferrante I. M."/>
        </authorList>
    </citation>
    <scope>NUCLEOTIDE SEQUENCE [LARGE SCALE GENOMIC DNA]</scope>
    <source>
        <strain evidence="2 3">B856</strain>
    </source>
</reference>
<dbReference type="AlphaFoldDB" id="A0A448ZFP3"/>
<evidence type="ECO:0000313" key="3">
    <source>
        <dbReference type="Proteomes" id="UP000291116"/>
    </source>
</evidence>
<keyword evidence="1" id="KW-0812">Transmembrane</keyword>
<sequence>MYQNYNDVYTPSVLAPTLDWNFNRGLSTSSKALGNSRFPTMLSVFNEPSKKIFATAQLEINATTVSDIENGDPIQYLQYDGSNLANQDTSSETTAITNLMEYTQDADTQIYYPIDDGNSYIYSLVGLQNGQVNLCQVFMGSEVEWTTSCWFTIEDLGDAIADMLYIPQVNIVIMLTVKNVMVVYNVSWSNSVPTLTYFGQKNDLSECYDGSSADSEDKKESGCHELPSPRSLSGLFVDENNIFVYLCAPQGLLAFQLYTWGTNPLVNVQGSDNDWIGTDFCVQSVPTPYGLYLHNQMEVLFLPFVQYDPAKDSSIPPYAMFGNANPEIYLVYRRLTPTDDVGSSHSNDSGEDTFDLITSIAFSPNTNNVVSGRSHVTGNMQSFYEGGALVIATIRYDDTVVGTTKCLSGKFNKDDATPSYSSTCPGSIVLNDICAQGKNNEFINDLIDGPAYGLQVDNNMNILTQNGQGGISFFSVGYLPGMAQDGVFLANLVNPCSGSKIKTILAAVLAAAALIIGCVAFLPALAGTAAATALAATSLAAGTAGAVVPFV</sequence>
<gene>
    <name evidence="2" type="ORF">PSNMU_V1.4_AUG-EV-PASAV3_0077740</name>
</gene>
<organism evidence="2 3">
    <name type="scientific">Pseudo-nitzschia multistriata</name>
    <dbReference type="NCBI Taxonomy" id="183589"/>
    <lineage>
        <taxon>Eukaryota</taxon>
        <taxon>Sar</taxon>
        <taxon>Stramenopiles</taxon>
        <taxon>Ochrophyta</taxon>
        <taxon>Bacillariophyta</taxon>
        <taxon>Bacillariophyceae</taxon>
        <taxon>Bacillariophycidae</taxon>
        <taxon>Bacillariales</taxon>
        <taxon>Bacillariaceae</taxon>
        <taxon>Pseudo-nitzschia</taxon>
    </lineage>
</organism>
<dbReference type="Proteomes" id="UP000291116">
    <property type="component" value="Unassembled WGS sequence"/>
</dbReference>
<accession>A0A448ZFP3</accession>
<keyword evidence="1" id="KW-1133">Transmembrane helix</keyword>
<protein>
    <submittedName>
        <fullName evidence="2">Uncharacterized protein</fullName>
    </submittedName>
</protein>